<gene>
    <name evidence="2" type="primary">yjcL</name>
    <name evidence="2" type="ORF">GCM10007940_10550</name>
</gene>
<dbReference type="EMBL" id="BSOH01000005">
    <property type="protein sequence ID" value="GLR16440.1"/>
    <property type="molecule type" value="Genomic_DNA"/>
</dbReference>
<reference evidence="2" key="2">
    <citation type="submission" date="2023-01" db="EMBL/GenBank/DDBJ databases">
        <title>Draft genome sequence of Portibacter lacus strain NBRC 108769.</title>
        <authorList>
            <person name="Sun Q."/>
            <person name="Mori K."/>
        </authorList>
    </citation>
    <scope>NUCLEOTIDE SEQUENCE</scope>
    <source>
        <strain evidence="2">NBRC 108769</strain>
    </source>
</reference>
<feature type="transmembrane region" description="Helical" evidence="1">
    <location>
        <begin position="87"/>
        <end position="109"/>
    </location>
</feature>
<dbReference type="PANTHER" id="PTHR34289:SF8">
    <property type="entry name" value="DUF819 DOMAIN-CONTAINING PROTEIN"/>
    <property type="match status" value="1"/>
</dbReference>
<feature type="transmembrane region" description="Helical" evidence="1">
    <location>
        <begin position="203"/>
        <end position="224"/>
    </location>
</feature>
<dbReference type="PANTHER" id="PTHR34289">
    <property type="entry name" value="PROTEIN, PUTATIVE (DUF819)-RELATED"/>
    <property type="match status" value="1"/>
</dbReference>
<feature type="transmembrane region" description="Helical" evidence="1">
    <location>
        <begin position="121"/>
        <end position="144"/>
    </location>
</feature>
<feature type="transmembrane region" description="Helical" evidence="1">
    <location>
        <begin position="29"/>
        <end position="50"/>
    </location>
</feature>
<evidence type="ECO:0000256" key="1">
    <source>
        <dbReference type="SAM" id="Phobius"/>
    </source>
</evidence>
<protein>
    <submittedName>
        <fullName evidence="2">Membrane protein YjcL</fullName>
    </submittedName>
</protein>
<reference evidence="2" key="1">
    <citation type="journal article" date="2014" name="Int. J. Syst. Evol. Microbiol.">
        <title>Complete genome sequence of Corynebacterium casei LMG S-19264T (=DSM 44701T), isolated from a smear-ripened cheese.</title>
        <authorList>
            <consortium name="US DOE Joint Genome Institute (JGI-PGF)"/>
            <person name="Walter F."/>
            <person name="Albersmeier A."/>
            <person name="Kalinowski J."/>
            <person name="Ruckert C."/>
        </authorList>
    </citation>
    <scope>NUCLEOTIDE SEQUENCE</scope>
    <source>
        <strain evidence="2">NBRC 108769</strain>
    </source>
</reference>
<evidence type="ECO:0000313" key="3">
    <source>
        <dbReference type="Proteomes" id="UP001156666"/>
    </source>
</evidence>
<dbReference type="AlphaFoldDB" id="A0AA37WES2"/>
<proteinExistence type="predicted"/>
<keyword evidence="1" id="KW-0472">Membrane</keyword>
<comment type="caution">
    <text evidence="2">The sequence shown here is derived from an EMBL/GenBank/DDBJ whole genome shotgun (WGS) entry which is preliminary data.</text>
</comment>
<feature type="transmembrane region" description="Helical" evidence="1">
    <location>
        <begin position="62"/>
        <end position="81"/>
    </location>
</feature>
<name>A0AA37WES2_9BACT</name>
<feature type="transmembrane region" description="Helical" evidence="1">
    <location>
        <begin position="230"/>
        <end position="247"/>
    </location>
</feature>
<evidence type="ECO:0000313" key="2">
    <source>
        <dbReference type="EMBL" id="GLR16440.1"/>
    </source>
</evidence>
<accession>A0AA37WES2</accession>
<dbReference type="InterPro" id="IPR008537">
    <property type="entry name" value="DUF819"/>
</dbReference>
<keyword evidence="1" id="KW-1133">Transmembrane helix</keyword>
<dbReference type="RefSeq" id="WP_235293244.1">
    <property type="nucleotide sequence ID" value="NZ_BSOH01000005.1"/>
</dbReference>
<organism evidence="2 3">
    <name type="scientific">Portibacter lacus</name>
    <dbReference type="NCBI Taxonomy" id="1099794"/>
    <lineage>
        <taxon>Bacteria</taxon>
        <taxon>Pseudomonadati</taxon>
        <taxon>Bacteroidota</taxon>
        <taxon>Saprospiria</taxon>
        <taxon>Saprospirales</taxon>
        <taxon>Haliscomenobacteraceae</taxon>
        <taxon>Portibacter</taxon>
    </lineage>
</organism>
<keyword evidence="3" id="KW-1185">Reference proteome</keyword>
<dbReference type="Proteomes" id="UP001156666">
    <property type="component" value="Unassembled WGS sequence"/>
</dbReference>
<sequence>MIYIPQILIICFVPWILNKYLKGSKVGNLLSPVVLAYVVGILTSMFSLVPLSEAINKNFSEISIMIAIPLLLFSAEIKAWFKHAGPTVLSFIFAIIAAMLSTGFFAFIFNDKLDEVWHQSGMLTGVFTGGTANMQAVGLALGVSEETFVILNAAEILWGGLYLLFITSFAHKLFGTFLPDYKYDESKSNETFASVAVNHKARAIAVLLSLAVVGITVGLAFLFFGGLSNTTFIILVLTSLSVGASFYKPIRTLEGSFEAGDYMLLVFCVAIGMRSDFAELINTGGNVILFTGGCFIFTVLIHLGLSRIFKIDRDTTLITSTAALYGPAFIGQIASVMKNRQIVFAGMATGLVGYAVGNYLGISLSYLLESWLSN</sequence>
<feature type="transmembrane region" description="Helical" evidence="1">
    <location>
        <begin position="156"/>
        <end position="178"/>
    </location>
</feature>
<keyword evidence="1" id="KW-0812">Transmembrane</keyword>
<feature type="transmembrane region" description="Helical" evidence="1">
    <location>
        <begin position="287"/>
        <end position="305"/>
    </location>
</feature>
<dbReference type="Pfam" id="PF05684">
    <property type="entry name" value="DUF819"/>
    <property type="match status" value="1"/>
</dbReference>
<feature type="transmembrane region" description="Helical" evidence="1">
    <location>
        <begin position="342"/>
        <end position="368"/>
    </location>
</feature>